<dbReference type="RefSeq" id="WP_229822777.1">
    <property type="nucleotide sequence ID" value="NZ_BMRW01000012.1"/>
</dbReference>
<evidence type="ECO:0000313" key="3">
    <source>
        <dbReference type="Proteomes" id="UP000556436"/>
    </source>
</evidence>
<dbReference type="Proteomes" id="UP000556436">
    <property type="component" value="Unassembled WGS sequence"/>
</dbReference>
<dbReference type="InterPro" id="IPR021224">
    <property type="entry name" value="DUF2690"/>
</dbReference>
<proteinExistence type="predicted"/>
<feature type="transmembrane region" description="Helical" evidence="1">
    <location>
        <begin position="121"/>
        <end position="144"/>
    </location>
</feature>
<evidence type="ECO:0000256" key="1">
    <source>
        <dbReference type="SAM" id="Phobius"/>
    </source>
</evidence>
<dbReference type="AlphaFoldDB" id="A0A7W7LFS1"/>
<dbReference type="EMBL" id="JACHJG010000013">
    <property type="protein sequence ID" value="MBB4889418.1"/>
    <property type="molecule type" value="Genomic_DNA"/>
</dbReference>
<keyword evidence="1" id="KW-1133">Transmembrane helix</keyword>
<keyword evidence="3" id="KW-1185">Reference proteome</keyword>
<protein>
    <submittedName>
        <fullName evidence="2">Uncharacterized protein</fullName>
    </submittedName>
</protein>
<reference evidence="2 3" key="1">
    <citation type="submission" date="2020-08" db="EMBL/GenBank/DDBJ databases">
        <title>Genomic Encyclopedia of Type Strains, Phase III (KMG-III): the genomes of soil and plant-associated and newly described type strains.</title>
        <authorList>
            <person name="Whitman W."/>
        </authorList>
    </citation>
    <scope>NUCLEOTIDE SEQUENCE [LARGE SCALE GENOMIC DNA]</scope>
    <source>
        <strain evidence="2 3">CECT 3265</strain>
    </source>
</reference>
<sequence length="287" mass="30077">MGSPGESAPHEARDAAEFVALMRQLKARSGLTFRQLEERAAARGDVLARSTLADALRHDALPRAETLTAFLRACGEEGDAGAWLEARERLCAADAPGAGAAREERGGLADRRPSRWRTRSFRIAAAAGVVVFLAAGGLAGARYFGGQGPDGPAAAGEVKRCRNGTCKGKDPQEFQCLGDAQVASAVKSAEGLIYLYHSADCQALWAGIGSGADKVVSVYVKSGSGDALSLKRDRLLGDPAGLGSARTPMLPSKELPRHAEVCVTYREMEACTGSDGMSRVKPYPSAS</sequence>
<comment type="caution">
    <text evidence="2">The sequence shown here is derived from an EMBL/GenBank/DDBJ whole genome shotgun (WGS) entry which is preliminary data.</text>
</comment>
<evidence type="ECO:0000313" key="2">
    <source>
        <dbReference type="EMBL" id="MBB4889418.1"/>
    </source>
</evidence>
<name>A0A7W7LFS1_STRNE</name>
<dbReference type="Pfam" id="PF10901">
    <property type="entry name" value="DUF2690"/>
    <property type="match status" value="1"/>
</dbReference>
<keyword evidence="1" id="KW-0472">Membrane</keyword>
<keyword evidence="1" id="KW-0812">Transmembrane</keyword>
<gene>
    <name evidence="2" type="ORF">FHS38_005493</name>
</gene>
<accession>A0A7W7LFS1</accession>
<organism evidence="2 3">
    <name type="scientific">Streptomyces netropsis</name>
    <name type="common">Streptoverticillium netropsis</name>
    <dbReference type="NCBI Taxonomy" id="55404"/>
    <lineage>
        <taxon>Bacteria</taxon>
        <taxon>Bacillati</taxon>
        <taxon>Actinomycetota</taxon>
        <taxon>Actinomycetes</taxon>
        <taxon>Kitasatosporales</taxon>
        <taxon>Streptomycetaceae</taxon>
        <taxon>Streptomyces</taxon>
    </lineage>
</organism>